<sequence>MGATPLPCKYRLSLASWGQDVEGWPRDGRQRGLSGASNALMSSPYPQPCQGGAGGPKTRGSEPVTGGKLRPGSQGSFSHYPWPTPIPLRVLQCPGLGIQVTPPPFWGVATSERTGLWPVACGNWKGNERCLGPTQPGTLEAKDQEKPRTESAPARQGLMGE</sequence>
<name>A0A9X9M2X8_GULGU</name>
<reference evidence="2 3" key="1">
    <citation type="submission" date="2018-10" db="EMBL/GenBank/DDBJ databases">
        <authorList>
            <person name="Ekblom R."/>
            <person name="Jareborg N."/>
        </authorList>
    </citation>
    <scope>NUCLEOTIDE SEQUENCE [LARGE SCALE GENOMIC DNA]</scope>
    <source>
        <tissue evidence="2">Muscle</tissue>
    </source>
</reference>
<feature type="region of interest" description="Disordered" evidence="1">
    <location>
        <begin position="127"/>
        <end position="161"/>
    </location>
</feature>
<feature type="compositionally biased region" description="Basic and acidic residues" evidence="1">
    <location>
        <begin position="140"/>
        <end position="149"/>
    </location>
</feature>
<proteinExistence type="predicted"/>
<dbReference type="EMBL" id="CYRY02039605">
    <property type="protein sequence ID" value="VCX30898.1"/>
    <property type="molecule type" value="Genomic_DNA"/>
</dbReference>
<gene>
    <name evidence="2" type="ORF">BN2614_LOCUS1</name>
</gene>
<evidence type="ECO:0000313" key="3">
    <source>
        <dbReference type="Proteomes" id="UP000269945"/>
    </source>
</evidence>
<dbReference type="AlphaFoldDB" id="A0A9X9M2X8"/>
<protein>
    <submittedName>
        <fullName evidence="2">Uncharacterized protein</fullName>
    </submittedName>
</protein>
<feature type="region of interest" description="Disordered" evidence="1">
    <location>
        <begin position="21"/>
        <end position="80"/>
    </location>
</feature>
<accession>A0A9X9M2X8</accession>
<evidence type="ECO:0000313" key="2">
    <source>
        <dbReference type="EMBL" id="VCX30898.1"/>
    </source>
</evidence>
<comment type="caution">
    <text evidence="2">The sequence shown here is derived from an EMBL/GenBank/DDBJ whole genome shotgun (WGS) entry which is preliminary data.</text>
</comment>
<evidence type="ECO:0000256" key="1">
    <source>
        <dbReference type="SAM" id="MobiDB-lite"/>
    </source>
</evidence>
<dbReference type="Proteomes" id="UP000269945">
    <property type="component" value="Unassembled WGS sequence"/>
</dbReference>
<organism evidence="2 3">
    <name type="scientific">Gulo gulo</name>
    <name type="common">Wolverine</name>
    <name type="synonym">Gluton</name>
    <dbReference type="NCBI Taxonomy" id="48420"/>
    <lineage>
        <taxon>Eukaryota</taxon>
        <taxon>Metazoa</taxon>
        <taxon>Chordata</taxon>
        <taxon>Craniata</taxon>
        <taxon>Vertebrata</taxon>
        <taxon>Euteleostomi</taxon>
        <taxon>Mammalia</taxon>
        <taxon>Eutheria</taxon>
        <taxon>Laurasiatheria</taxon>
        <taxon>Carnivora</taxon>
        <taxon>Caniformia</taxon>
        <taxon>Musteloidea</taxon>
        <taxon>Mustelidae</taxon>
        <taxon>Guloninae</taxon>
        <taxon>Gulo</taxon>
    </lineage>
</organism>
<keyword evidence="3" id="KW-1185">Reference proteome</keyword>